<feature type="region of interest" description="Disordered" evidence="1">
    <location>
        <begin position="41"/>
        <end position="60"/>
    </location>
</feature>
<dbReference type="RefSeq" id="XP_068364675.1">
    <property type="nucleotide sequence ID" value="XM_068500502.1"/>
</dbReference>
<evidence type="ECO:0000313" key="2">
    <source>
        <dbReference type="EMBL" id="OHT11539.1"/>
    </source>
</evidence>
<dbReference type="GeneID" id="94835206"/>
<evidence type="ECO:0000313" key="3">
    <source>
        <dbReference type="Proteomes" id="UP000179807"/>
    </source>
</evidence>
<accession>A0A1J4KJY9</accession>
<dbReference type="Proteomes" id="UP000179807">
    <property type="component" value="Unassembled WGS sequence"/>
</dbReference>
<dbReference type="AlphaFoldDB" id="A0A1J4KJY9"/>
<gene>
    <name evidence="2" type="ORF">TRFO_18989</name>
</gene>
<proteinExistence type="predicted"/>
<protein>
    <submittedName>
        <fullName evidence="2">Uncharacterized protein</fullName>
    </submittedName>
</protein>
<name>A0A1J4KJY9_9EUKA</name>
<reference evidence="2" key="1">
    <citation type="submission" date="2016-10" db="EMBL/GenBank/DDBJ databases">
        <authorList>
            <person name="Benchimol M."/>
            <person name="Almeida L.G."/>
            <person name="Vasconcelos A.T."/>
            <person name="Perreira-Neves A."/>
            <person name="Rosa I.A."/>
            <person name="Tasca T."/>
            <person name="Bogo M.R."/>
            <person name="de Souza W."/>
        </authorList>
    </citation>
    <scope>NUCLEOTIDE SEQUENCE [LARGE SCALE GENOMIC DNA]</scope>
    <source>
        <strain evidence="2">K</strain>
    </source>
</reference>
<keyword evidence="3" id="KW-1185">Reference proteome</keyword>
<sequence>MKNTFNSHSHLKYINIGIINYLMKKSCWLQIGRVDACLSTRGPNNINNPKKEDKEVQTDEYNEEITPEQFDGDSGDINFAVISNKVNRFVFQTDEDLMKDDMFYRSEYEKVDINKVLQTETDNHLINLLQSSINFKDIPELTKRKFVVTDDENGELLWNDGNDLVDEMNNEYEIKYHSYNPEKYSTYLEYNWDNGLNSIL</sequence>
<organism evidence="2 3">
    <name type="scientific">Tritrichomonas foetus</name>
    <dbReference type="NCBI Taxonomy" id="1144522"/>
    <lineage>
        <taxon>Eukaryota</taxon>
        <taxon>Metamonada</taxon>
        <taxon>Parabasalia</taxon>
        <taxon>Tritrichomonadida</taxon>
        <taxon>Tritrichomonadidae</taxon>
        <taxon>Tritrichomonas</taxon>
    </lineage>
</organism>
<evidence type="ECO:0000256" key="1">
    <source>
        <dbReference type="SAM" id="MobiDB-lite"/>
    </source>
</evidence>
<dbReference type="VEuPathDB" id="TrichDB:TRFO_18989"/>
<comment type="caution">
    <text evidence="2">The sequence shown here is derived from an EMBL/GenBank/DDBJ whole genome shotgun (WGS) entry which is preliminary data.</text>
</comment>
<dbReference type="EMBL" id="MLAK01000585">
    <property type="protein sequence ID" value="OHT11539.1"/>
    <property type="molecule type" value="Genomic_DNA"/>
</dbReference>